<dbReference type="PRINTS" id="PR01217">
    <property type="entry name" value="PRICHEXTENSN"/>
</dbReference>
<comment type="subcellular location">
    <subcellularLocation>
        <location evidence="1">Secreted</location>
    </subcellularLocation>
</comment>
<evidence type="ECO:0000256" key="8">
    <source>
        <dbReference type="PROSITE-ProRule" id="PRU00039"/>
    </source>
</evidence>
<feature type="disulfide bond" evidence="8">
    <location>
        <begin position="4045"/>
        <end position="4097"/>
    </location>
</feature>
<feature type="compositionally biased region" description="Low complexity" evidence="9">
    <location>
        <begin position="1884"/>
        <end position="1978"/>
    </location>
</feature>
<evidence type="ECO:0008006" key="16">
    <source>
        <dbReference type="Google" id="ProtNLM"/>
    </source>
</evidence>
<feature type="domain" description="CTCK" evidence="11">
    <location>
        <begin position="4018"/>
        <end position="4103"/>
    </location>
</feature>
<evidence type="ECO:0000256" key="7">
    <source>
        <dbReference type="ARBA" id="ARBA00023180"/>
    </source>
</evidence>
<keyword evidence="5" id="KW-0186">Copper</keyword>
<organism evidence="14 15">
    <name type="scientific">Sus scrofa</name>
    <name type="common">Pig</name>
    <dbReference type="NCBI Taxonomy" id="9823"/>
    <lineage>
        <taxon>Eukaryota</taxon>
        <taxon>Metazoa</taxon>
        <taxon>Chordata</taxon>
        <taxon>Craniata</taxon>
        <taxon>Vertebrata</taxon>
        <taxon>Euteleostomi</taxon>
        <taxon>Mammalia</taxon>
        <taxon>Eutheria</taxon>
        <taxon>Laurasiatheria</taxon>
        <taxon>Artiodactyla</taxon>
        <taxon>Suina</taxon>
        <taxon>Suidae</taxon>
        <taxon>Sus</taxon>
    </lineage>
</organism>
<evidence type="ECO:0000256" key="5">
    <source>
        <dbReference type="ARBA" id="ARBA00023008"/>
    </source>
</evidence>
<feature type="compositionally biased region" description="Low complexity" evidence="9">
    <location>
        <begin position="1853"/>
        <end position="1876"/>
    </location>
</feature>
<feature type="compositionally biased region" description="Pro residues" evidence="9">
    <location>
        <begin position="1695"/>
        <end position="1709"/>
    </location>
</feature>
<protein>
    <recommendedName>
        <fullName evidence="16">Mucin-2</fullName>
    </recommendedName>
</protein>
<dbReference type="SUPFAM" id="SSF57603">
    <property type="entry name" value="FnI-like domain"/>
    <property type="match status" value="3"/>
</dbReference>
<dbReference type="InterPro" id="IPR050780">
    <property type="entry name" value="Mucin_vWF_Thrombospondin_sf"/>
</dbReference>
<accession>A0A8D1UAT7</accession>
<dbReference type="PROSITE" id="PS50184">
    <property type="entry name" value="VWFC_2"/>
    <property type="match status" value="2"/>
</dbReference>
<evidence type="ECO:0000256" key="10">
    <source>
        <dbReference type="SAM" id="SignalP"/>
    </source>
</evidence>
<feature type="compositionally biased region" description="Low complexity" evidence="9">
    <location>
        <begin position="1590"/>
        <end position="1604"/>
    </location>
</feature>
<dbReference type="Pfam" id="PF00094">
    <property type="entry name" value="VWD"/>
    <property type="match status" value="4"/>
</dbReference>
<evidence type="ECO:0000259" key="13">
    <source>
        <dbReference type="PROSITE" id="PS51233"/>
    </source>
</evidence>
<evidence type="ECO:0000256" key="1">
    <source>
        <dbReference type="ARBA" id="ARBA00004613"/>
    </source>
</evidence>
<dbReference type="SMART" id="SM00214">
    <property type="entry name" value="VWC"/>
    <property type="match status" value="4"/>
</dbReference>
<dbReference type="PROSITE" id="PS01225">
    <property type="entry name" value="CTCK_2"/>
    <property type="match status" value="1"/>
</dbReference>
<feature type="compositionally biased region" description="Pro residues" evidence="9">
    <location>
        <begin position="1450"/>
        <end position="1472"/>
    </location>
</feature>
<evidence type="ECO:0000256" key="4">
    <source>
        <dbReference type="ARBA" id="ARBA00022737"/>
    </source>
</evidence>
<feature type="disulfide bond" evidence="8">
    <location>
        <begin position="4041"/>
        <end position="4095"/>
    </location>
</feature>
<feature type="compositionally biased region" description="Low complexity" evidence="9">
    <location>
        <begin position="1550"/>
        <end position="1573"/>
    </location>
</feature>
<feature type="region of interest" description="Disordered" evidence="9">
    <location>
        <begin position="1824"/>
        <end position="2087"/>
    </location>
</feature>
<dbReference type="InterPro" id="IPR001007">
    <property type="entry name" value="VWF_dom"/>
</dbReference>
<dbReference type="Gene3D" id="2.10.25.10">
    <property type="entry name" value="Laminin"/>
    <property type="match status" value="3"/>
</dbReference>
<name>A0A8D1UAT7_PIG</name>
<dbReference type="FunFam" id="2.10.25.10:FF:000674">
    <property type="entry name" value="Mucin-2"/>
    <property type="match status" value="1"/>
</dbReference>
<feature type="compositionally biased region" description="Pro residues" evidence="9">
    <location>
        <begin position="1574"/>
        <end position="1589"/>
    </location>
</feature>
<feature type="domain" description="VWFD" evidence="13">
    <location>
        <begin position="35"/>
        <end position="207"/>
    </location>
</feature>
<dbReference type="PANTHER" id="PTHR11339:SF371">
    <property type="entry name" value="MUCIN-2"/>
    <property type="match status" value="1"/>
</dbReference>
<dbReference type="PROSITE" id="PS01185">
    <property type="entry name" value="CTCK_1"/>
    <property type="match status" value="1"/>
</dbReference>
<keyword evidence="2" id="KW-0964">Secreted</keyword>
<dbReference type="SMART" id="SM00215">
    <property type="entry name" value="VWC_out"/>
    <property type="match status" value="2"/>
</dbReference>
<dbReference type="InterPro" id="IPR025155">
    <property type="entry name" value="WxxW_domain"/>
</dbReference>
<comment type="caution">
    <text evidence="8">Lacks conserved residue(s) required for the propagation of feature annotation.</text>
</comment>
<evidence type="ECO:0000256" key="6">
    <source>
        <dbReference type="ARBA" id="ARBA00023157"/>
    </source>
</evidence>
<feature type="region of interest" description="Disordered" evidence="9">
    <location>
        <begin position="2198"/>
        <end position="3241"/>
    </location>
</feature>
<evidence type="ECO:0000259" key="11">
    <source>
        <dbReference type="PROSITE" id="PS01225"/>
    </source>
</evidence>
<feature type="signal peptide" evidence="10">
    <location>
        <begin position="1"/>
        <end position="20"/>
    </location>
</feature>
<dbReference type="SMART" id="SM00216">
    <property type="entry name" value="VWD"/>
    <property type="match status" value="4"/>
</dbReference>
<feature type="compositionally biased region" description="Low complexity" evidence="9">
    <location>
        <begin position="2495"/>
        <end position="3154"/>
    </location>
</feature>
<dbReference type="PANTHER" id="PTHR11339">
    <property type="entry name" value="EXTRACELLULAR MATRIX GLYCOPROTEIN RELATED"/>
    <property type="match status" value="1"/>
</dbReference>
<dbReference type="InterPro" id="IPR006207">
    <property type="entry name" value="Cys_knot_C"/>
</dbReference>
<feature type="compositionally biased region" description="Pro residues" evidence="9">
    <location>
        <begin position="1390"/>
        <end position="1410"/>
    </location>
</feature>
<keyword evidence="7" id="KW-0325">Glycoprotein</keyword>
<feature type="domain" description="VWFD" evidence="13">
    <location>
        <begin position="858"/>
        <end position="1028"/>
    </location>
</feature>
<feature type="compositionally biased region" description="Low complexity" evidence="9">
    <location>
        <begin position="1380"/>
        <end position="1389"/>
    </location>
</feature>
<dbReference type="Pfam" id="PF13330">
    <property type="entry name" value="Mucin2_WxxW"/>
    <property type="match status" value="3"/>
</dbReference>
<dbReference type="SMART" id="SM00832">
    <property type="entry name" value="C8"/>
    <property type="match status" value="4"/>
</dbReference>
<feature type="region of interest" description="Disordered" evidence="9">
    <location>
        <begin position="1373"/>
        <end position="1714"/>
    </location>
</feature>
<reference evidence="14" key="1">
    <citation type="submission" date="2025-08" db="UniProtKB">
        <authorList>
            <consortium name="Ensembl"/>
        </authorList>
    </citation>
    <scope>IDENTIFICATION</scope>
</reference>
<feature type="domain" description="VWFC" evidence="12">
    <location>
        <begin position="3867"/>
        <end position="3934"/>
    </location>
</feature>
<dbReference type="PROSITE" id="PS01208">
    <property type="entry name" value="VWFC_1"/>
    <property type="match status" value="2"/>
</dbReference>
<dbReference type="Pfam" id="PF25962">
    <property type="entry name" value="TIL_OTOGL_Mucin"/>
    <property type="match status" value="1"/>
</dbReference>
<dbReference type="GO" id="GO:0005576">
    <property type="term" value="C:extracellular region"/>
    <property type="evidence" value="ECO:0007669"/>
    <property type="project" value="UniProtKB-SubCell"/>
</dbReference>
<dbReference type="FunFam" id="2.10.25.10:FF:000153">
    <property type="entry name" value="MUC5B isoform 1"/>
    <property type="match status" value="1"/>
</dbReference>
<feature type="compositionally biased region" description="Low complexity" evidence="9">
    <location>
        <begin position="1519"/>
        <end position="1542"/>
    </location>
</feature>
<sequence>MGLPLARLVALCLALTWAGGAELQREGRTRNHGHNVCSTWGDFHYKTFDGDVFRFPGLCDYNFASDCRDAYKEFAVHLRRGPGGSGGPSQVEYILLTVKDDTIYLTQQLVVVNGAMVSTPHYSPGLLIERSAVYTKVYSRAGLALVWNREDSVMLELDSKFQNHTCGLCGDYNGLQTYSEFLSEGIPFSPLEFGNMQKINKPEEKCDDPEEAQAKLSCSEHRAECERLLTDVAFEDCQGLVPLELYVQACVQDRCQCPQGTSCVCSTIAEFSRQCSHAGGRPGNWRTAKLCPKSCPGNMVYLESSSPCVDTCSHLEVSSLCEEHRMDGCFCPEGTVYDDIAGRGCIPVSQCHCKLHGHQYAPGQQVTNNCEQCVCNAGRWVCQDLQCPGACALEGGSHITTFDGRKYTFHGDCYYVLTKGTHNDSYAILGELTPCGSTDKQTCLKTVVLLADNKKNVVLFKSDGSVLLNELQVNLPHVTASFSIFQPSSHHLLVDTAFGLRLQVQLAPMMQLFLTLDQAAQGRVQGLCGNFNGLEGDDFKTAGGLVEATGAGFANTWKAQSSCHDKVDWLDDPCSLNIESANYAEHWCSLLKKTGTPFGRCHSAVDPAEYYKRCKYDTCNCQNTEDCLCAALSSYARACAAKGIMLWGWREHVCNKDVGSCPQSQIFRYNLTTCQQTCRSLSEADAHCLEGFAPVDGCGCPDQTFLDEKGRCVPLAKCSCYHRGLYLEAGEVVLRQEERCVCRSGRLHCVPVKLLGQSCEAPKIHVDCNNLTALAIRNPRPVSCQTLAAGYYQTECVSGCVCPEGLIDDGRGGCVVEEACPCVHNEDLYSPGDRIRVDCNTCTCRKGRWACTQSVCHGTCAIYGSGHYITFDGKYYDFDGHCSYVAVQDYCGQKSPQGSFSIITENVPCGTTGVTCSKAIKIFLGRTELKLEDKHRTVIQRDVGHHVAYTTREVGQYLVVEASVGVIVIWDKKTTVFIKLAPSYKGTVCGLCGNFDQRSNNDFTTRDHMVVDSELDFGNSWKEASACPDVSTIPVPCSLNPHRRSWAEKQCSLIKSKVFRACHSKVDPKPFYEACVHDSCSCDTGGDCECFCSAVASYAQECTKEGACVFWRTPDLCPIFCDYYNPPDECEWHYEPCGNRSFETCRTINGIHSNISVSYLEGCYPRCPKNRPIFDEDRKKCVPADKCGCYLEDIHYPPGASVPPEHDCQACLCTASSQVVCWPEEGKIVNYTQDGSFCYWEICGPNGTRVPHFNVCVSTPSTPTTSPTTALSPLSLCCVWSDWINDHHPSGDSDGGDHETFDHVCRAPQDIQCRAATEPHLGWTELDQEAQCNISFGFICKNEDQFGKGPFGLCYDYEIRVYCCLPMEECPTTTPPPTPSSSTPTVPTTTPIPPTTTPTPPTTTPTPSPPSTTSTTPPTTTPFPPTTSTTPPTTTPISTPPTTTSTTPPTTTPIPPTTTPTPPTTTPTPTPPSTTSTTPPTTTPIPPTTTPTPPTTTPTPTPPSTTSTTPPTTTPFPPTTSTTPPTTTLISTPQSTTSTTPPTTTPFPPTTSTTPPTTTPISTPPTTTSTTPPTTTPVPPTTTPTPPTTTPISTPPTTTSTTPPTTTPFPPTTTPTPPTTTPTPTPPSTTSPTPPTTTPFPPTTSTTPPTTTPISTPPTTTSTTPPTTTPFPPTTSTTPPTTTPTPTPLSTTSTTPPPTSTLTSTPPPVSTTTVTPCLPQCKWTGWLDSGKPSFDKTGGDFESLEDICELGWAADISCRAAMYPSVPIQELGQTLLCNTSVGLVCRNQDQKPGGAIPMPYCLNYEINVYCCELLDGCVSTTLTTTTSSTTTPITTLPTTTSTTPPTTTPIPPTTTLTPPTTTPISTPPSTTSTTPPTTTPFPPTTSTTPPTTTPISTPQSTTSTTPPTTTPIPTTTTTTPPTTTPISIPLSTTSTTPLTTTPIPPTTTHTPPTTTPISTPPTTTSTTPPTTTPISPTTTPTPPTTTPISTPLSTTSTSPPTTTPILPTTTPVPTTTTPTPSPPSTTFTTPPTTTSIPPTTTPAPTTTTPISTLPTTISTPLTTTSTTLPPTSTSASMPPPVSTTTMTPPTPCLPQCKWTGWVDSDKPNVNKTDGDFESLENICGLGWADDISCRAAMLPRIPIQELGQTVVCNTSVGLVCRNQDQKPVGASPTSYCLNYEINVYCCDLPDYCVFTSSTTTAETPTTSPTTTSTETSSSTPTTTVTLTPTPTRTSTGTPTPASTTIETTVTETPTPTPTTTSTGTPTPSPTSPSTGTPTPTPTTTSTVTPTPTSPTTSTGTPTPTPTTTSTGTPTLTPTTSTGTPTPTPTTSTGTPTPTPTTTSTGTPTPTPTPTSTGTPTPTPTTTSTGTPTPTPTTTSTGTPTPTPTTSTATPTPAPTTTSTGTPTPTPTPTSTGTPTPTPTTTSTGTPTPTPTTTSTVTPTPTSPTTSTGTPTPSPTTTSTGTPTPPPTTSTATQTPTSTTTSTGTPTPPPTTSTATQTPTSTTTSTGTPTPTPTTTSTVTPTPTSPTTSTGTPTPTPTTTSTGTPTPTPTTTSTGTPTPSPTTTSTATPTPTPTTTSTGTPTPTSTTTSTVTPTPTPTTTSTGTPTPTPTTTSTGTPTPTPTTSTATPTPAPTTTSTGTPTPTPTTSTATPTPAPTTTSTGTPTPTPTTSTGTQTPTPTTTSTGTPTPTPTTTSTGTPTPTPPTTSTGTPTPTPTTSTGTQTPTPTTTSTGTPTPTPTTTSTGTPTPTPTTTSTVTPTPTSPTTSTGTPTPTPTTTSTVTPTPTSTTTSTGTPTPTPTTTSTGTPTPTSTTTSTGTPTPTPTTTSTGTPTPSPTTTSTGTPTPTPTTSTGTPTPTPTTTSTGTPTPTPPTTSTGTPTPTPTTTSTGTPTPTPTTTSTGTPTPSPTTTSTGTPTPTPTTSTGTPTPTPTTTSTGTPTPTPTTTSTGTPTPRPTTTSTGTPTPTPTTTSTATPTPTPTTTSTGTPTPTPTTTSTGTPTPSPTTTSTGTPTPTPTTSTGTPTPSPTTTSTGIPTLTPTSTETTTTTTTTETPIPSPTTTSTETPTPTPTTTLTGTPTPTPTTTSTGTPTPTPTTTSTGTPTPTPTTTSTGTPTPSPTTTSTGIPTMTPTSTETTTTTTTTETPIPSPTTTSTETPTPPPTSTLTGTPTPTPTSTSTGTPTPSPTTTSTVTPTPTPTSTSTIVETFSTPLTPTSTEPVVTTTGGATSSSPTPGTTPPGTQAARSQCGYRFFESLTWEPAWEAGCRAWVAAATSWGSGTWASVSWSLRGPAPHGWRQPQAPPAGELVYNGTHGDTCYYVNCSLECNLEFFNWSCPSTPTTQPPTTPSVPATSKPLPACPDFDPPRQENETWWLCNCTMATCKYNNTVELVEVKCDPPPMPTCSNGLAPVRVMDPNGCCWHWECDCYCTGWGDPHYVTFDGLYYSYQGNCTYVLVEEATPTVDNFGVYIDNYHCDVNDQVSCPRTLIVRHETQEVLLKTVHMMPVTVQVQVNRQVVALPYKKYGLQVYESGINYVVDIPDLGALISYNGLSFSVRLPYRLFGNNTKGQCGTCTNTTADDCVLPSGEVTDDCEVAADQWVVNDPSKPHCPHISFTTRSPATSPPVGRGTTARKDCASPLCELIKDSLFAECHALAPPQHYYEACMFDSCFVPNSGLECASLQTYAALCAQEGICVDWRNHTHGACPVTCPAHREYRACGPAEEPTCKSSPSQQNSTRLVEGCFCPEGTMNYAPGFDVCVDFCGCVGPDNVPREFGEHFEFDCKHCLCLEGGSGITCRPKTCAPEQRVECREDGTYPVREVDPLDTCCNVTSCKCNASLCREQPPLCPLGFQVKSQMVPGRCCPRYSCEPKGVCVIDQAEYQPGSPVYSSKCQNCICTDRRDNATQLNVISCTHVPCNTSCNPGFELVDAPGECCKKCQQTQCVINLPDNQKLVLKPGDRKRDSLDNCTFFSCVKAHDQLISSVSSITCPDFDPSTCLPGSVTLMRNGCCRKCIPRNETRVACSTISVVREISYDGCTALVTMNDCSGSCGTFAMYSAQAQSLDHKCSCCKEYRTSQREVTLQCPDGGTLSHTYTHIESCLCQDTVCQLPSQRRTRRSGPRVLGPGTG</sequence>
<feature type="domain" description="VWFC" evidence="12">
    <location>
        <begin position="3760"/>
        <end position="3829"/>
    </location>
</feature>
<dbReference type="InterPro" id="IPR001846">
    <property type="entry name" value="VWF_type-D"/>
</dbReference>
<feature type="chain" id="PRO_5034976529" description="Mucin-2" evidence="10">
    <location>
        <begin position="21"/>
        <end position="4123"/>
    </location>
</feature>
<evidence type="ECO:0000256" key="3">
    <source>
        <dbReference type="ARBA" id="ARBA00022729"/>
    </source>
</evidence>
<feature type="compositionally biased region" description="Pro residues" evidence="9">
    <location>
        <begin position="1605"/>
        <end position="1642"/>
    </location>
</feature>
<dbReference type="InterPro" id="IPR014853">
    <property type="entry name" value="VWF/SSPO/ZAN-like_Cys-rich_dom"/>
</dbReference>
<dbReference type="Pfam" id="PF08742">
    <property type="entry name" value="C8"/>
    <property type="match status" value="4"/>
</dbReference>
<dbReference type="SMART" id="SM00041">
    <property type="entry name" value="CT"/>
    <property type="match status" value="1"/>
</dbReference>
<feature type="compositionally biased region" description="Low complexity" evidence="9">
    <location>
        <begin position="1643"/>
        <end position="1666"/>
    </location>
</feature>
<proteinExistence type="predicted"/>
<feature type="compositionally biased region" description="Low complexity" evidence="9">
    <location>
        <begin position="1426"/>
        <end position="1449"/>
    </location>
</feature>
<dbReference type="InterPro" id="IPR058753">
    <property type="entry name" value="TIL_OTOGL_Mucin"/>
</dbReference>
<feature type="compositionally biased region" description="Pro residues" evidence="9">
    <location>
        <begin position="1481"/>
        <end position="1503"/>
    </location>
</feature>
<dbReference type="Pfam" id="PF23244">
    <property type="entry name" value="VWF"/>
    <property type="match status" value="2"/>
</dbReference>
<feature type="domain" description="VWFD" evidence="13">
    <location>
        <begin position="389"/>
        <end position="564"/>
    </location>
</feature>
<feature type="compositionally biased region" description="Low complexity" evidence="9">
    <location>
        <begin position="1824"/>
        <end position="1845"/>
    </location>
</feature>
<dbReference type="Proteomes" id="UP000694724">
    <property type="component" value="Unplaced"/>
</dbReference>
<evidence type="ECO:0000256" key="2">
    <source>
        <dbReference type="ARBA" id="ARBA00022525"/>
    </source>
</evidence>
<keyword evidence="4" id="KW-0677">Repeat</keyword>
<evidence type="ECO:0000256" key="9">
    <source>
        <dbReference type="SAM" id="MobiDB-lite"/>
    </source>
</evidence>
<feature type="compositionally biased region" description="Low complexity" evidence="9">
    <location>
        <begin position="3161"/>
        <end position="3238"/>
    </location>
</feature>
<feature type="compositionally biased region" description="Low complexity" evidence="9">
    <location>
        <begin position="2472"/>
        <end position="2488"/>
    </location>
</feature>
<feature type="compositionally biased region" description="Low complexity" evidence="9">
    <location>
        <begin position="2198"/>
        <end position="2465"/>
    </location>
</feature>
<feature type="compositionally biased region" description="Low complexity" evidence="9">
    <location>
        <begin position="1986"/>
        <end position="2087"/>
    </location>
</feature>
<dbReference type="Pfam" id="PF01826">
    <property type="entry name" value="TIL"/>
    <property type="match status" value="1"/>
</dbReference>
<dbReference type="PROSITE" id="PS51233">
    <property type="entry name" value="VWFD"/>
    <property type="match status" value="4"/>
</dbReference>
<keyword evidence="6 8" id="KW-1015">Disulfide bond</keyword>
<keyword evidence="3 10" id="KW-0732">Signal</keyword>
<evidence type="ECO:0000313" key="14">
    <source>
        <dbReference type="Ensembl" id="ENSSSCP00055039869.1"/>
    </source>
</evidence>
<dbReference type="Ensembl" id="ENSSSCT00055049902.1">
    <property type="protein sequence ID" value="ENSSSCP00055039869.1"/>
    <property type="gene ID" value="ENSSSCG00055023746.1"/>
</dbReference>
<dbReference type="InterPro" id="IPR002919">
    <property type="entry name" value="TIL_dom"/>
</dbReference>
<dbReference type="SUPFAM" id="SSF57567">
    <property type="entry name" value="Serine protease inhibitors"/>
    <property type="match status" value="4"/>
</dbReference>
<dbReference type="CDD" id="cd19941">
    <property type="entry name" value="TIL"/>
    <property type="match status" value="3"/>
</dbReference>
<evidence type="ECO:0000313" key="15">
    <source>
        <dbReference type="Proteomes" id="UP000694724"/>
    </source>
</evidence>
<feature type="domain" description="VWFD" evidence="13">
    <location>
        <begin position="3423"/>
        <end position="3606"/>
    </location>
</feature>
<evidence type="ECO:0000259" key="12">
    <source>
        <dbReference type="PROSITE" id="PS50184"/>
    </source>
</evidence>
<dbReference type="InterPro" id="IPR036084">
    <property type="entry name" value="Ser_inhib-like_sf"/>
</dbReference>